<dbReference type="GO" id="GO:0016020">
    <property type="term" value="C:membrane"/>
    <property type="evidence" value="ECO:0007669"/>
    <property type="project" value="UniProtKB-SubCell"/>
</dbReference>
<evidence type="ECO:0000259" key="8">
    <source>
        <dbReference type="Pfam" id="PF20684"/>
    </source>
</evidence>
<dbReference type="EMBL" id="ML976093">
    <property type="protein sequence ID" value="KAF1938906.1"/>
    <property type="molecule type" value="Genomic_DNA"/>
</dbReference>
<keyword evidence="3 7" id="KW-1133">Transmembrane helix</keyword>
<keyword evidence="2 7" id="KW-0812">Transmembrane</keyword>
<sequence length="201" mass="22308">MYPKLRGTGVAVDGISWLLPHYVVWRLKLRKSHKIAITVIFAFGLFNIIIGGLRVNSLADVTYQDDVTFGIGTTLIWAITQISTGIIVACCPHLRPLFERILPRRLTHISSWRSRSRTTYSRTPQSSQAPQPEPGRQGSITVTTDIAVENSSCTLPLPVASFHDGQHEPWAPTFDVEKGPATRLKYLAYCCGGSRRHCGCC</sequence>
<feature type="compositionally biased region" description="Low complexity" evidence="6">
    <location>
        <begin position="116"/>
        <end position="127"/>
    </location>
</feature>
<organism evidence="9 10">
    <name type="scientific">Clathrospora elynae</name>
    <dbReference type="NCBI Taxonomy" id="706981"/>
    <lineage>
        <taxon>Eukaryota</taxon>
        <taxon>Fungi</taxon>
        <taxon>Dikarya</taxon>
        <taxon>Ascomycota</taxon>
        <taxon>Pezizomycotina</taxon>
        <taxon>Dothideomycetes</taxon>
        <taxon>Pleosporomycetidae</taxon>
        <taxon>Pleosporales</taxon>
        <taxon>Diademaceae</taxon>
        <taxon>Clathrospora</taxon>
    </lineage>
</organism>
<gene>
    <name evidence="9" type="ORF">EJ02DRAFT_446549</name>
</gene>
<evidence type="ECO:0000256" key="1">
    <source>
        <dbReference type="ARBA" id="ARBA00004141"/>
    </source>
</evidence>
<evidence type="ECO:0000256" key="5">
    <source>
        <dbReference type="ARBA" id="ARBA00038359"/>
    </source>
</evidence>
<comment type="subcellular location">
    <subcellularLocation>
        <location evidence="1">Membrane</location>
        <topology evidence="1">Multi-pass membrane protein</topology>
    </subcellularLocation>
</comment>
<dbReference type="AlphaFoldDB" id="A0A6A5SK40"/>
<comment type="similarity">
    <text evidence="5">Belongs to the SAT4 family.</text>
</comment>
<feature type="transmembrane region" description="Helical" evidence="7">
    <location>
        <begin position="75"/>
        <end position="94"/>
    </location>
</feature>
<feature type="transmembrane region" description="Helical" evidence="7">
    <location>
        <begin position="35"/>
        <end position="55"/>
    </location>
</feature>
<feature type="domain" description="Rhodopsin" evidence="8">
    <location>
        <begin position="11"/>
        <end position="100"/>
    </location>
</feature>
<dbReference type="InterPro" id="IPR052337">
    <property type="entry name" value="SAT4-like"/>
</dbReference>
<evidence type="ECO:0000313" key="10">
    <source>
        <dbReference type="Proteomes" id="UP000800038"/>
    </source>
</evidence>
<dbReference type="PANTHER" id="PTHR33048">
    <property type="entry name" value="PTH11-LIKE INTEGRAL MEMBRANE PROTEIN (AFU_ORTHOLOGUE AFUA_5G11245)"/>
    <property type="match status" value="1"/>
</dbReference>
<evidence type="ECO:0000256" key="4">
    <source>
        <dbReference type="ARBA" id="ARBA00023136"/>
    </source>
</evidence>
<protein>
    <recommendedName>
        <fullName evidence="8">Rhodopsin domain-containing protein</fullName>
    </recommendedName>
</protein>
<feature type="region of interest" description="Disordered" evidence="6">
    <location>
        <begin position="116"/>
        <end position="139"/>
    </location>
</feature>
<name>A0A6A5SK40_9PLEO</name>
<evidence type="ECO:0000256" key="3">
    <source>
        <dbReference type="ARBA" id="ARBA00022989"/>
    </source>
</evidence>
<dbReference type="OrthoDB" id="5401779at2759"/>
<evidence type="ECO:0000256" key="6">
    <source>
        <dbReference type="SAM" id="MobiDB-lite"/>
    </source>
</evidence>
<dbReference type="PANTHER" id="PTHR33048:SF92">
    <property type="entry name" value="INTEGRAL MEMBRANE PROTEIN"/>
    <property type="match status" value="1"/>
</dbReference>
<dbReference type="Proteomes" id="UP000800038">
    <property type="component" value="Unassembled WGS sequence"/>
</dbReference>
<keyword evidence="4 7" id="KW-0472">Membrane</keyword>
<evidence type="ECO:0000256" key="7">
    <source>
        <dbReference type="SAM" id="Phobius"/>
    </source>
</evidence>
<accession>A0A6A5SK40</accession>
<keyword evidence="10" id="KW-1185">Reference proteome</keyword>
<dbReference type="InterPro" id="IPR049326">
    <property type="entry name" value="Rhodopsin_dom_fungi"/>
</dbReference>
<reference evidence="9" key="1">
    <citation type="journal article" date="2020" name="Stud. Mycol.">
        <title>101 Dothideomycetes genomes: a test case for predicting lifestyles and emergence of pathogens.</title>
        <authorList>
            <person name="Haridas S."/>
            <person name="Albert R."/>
            <person name="Binder M."/>
            <person name="Bloem J."/>
            <person name="Labutti K."/>
            <person name="Salamov A."/>
            <person name="Andreopoulos B."/>
            <person name="Baker S."/>
            <person name="Barry K."/>
            <person name="Bills G."/>
            <person name="Bluhm B."/>
            <person name="Cannon C."/>
            <person name="Castanera R."/>
            <person name="Culley D."/>
            <person name="Daum C."/>
            <person name="Ezra D."/>
            <person name="Gonzalez J."/>
            <person name="Henrissat B."/>
            <person name="Kuo A."/>
            <person name="Liang C."/>
            <person name="Lipzen A."/>
            <person name="Lutzoni F."/>
            <person name="Magnuson J."/>
            <person name="Mondo S."/>
            <person name="Nolan M."/>
            <person name="Ohm R."/>
            <person name="Pangilinan J."/>
            <person name="Park H.-J."/>
            <person name="Ramirez L."/>
            <person name="Alfaro M."/>
            <person name="Sun H."/>
            <person name="Tritt A."/>
            <person name="Yoshinaga Y."/>
            <person name="Zwiers L.-H."/>
            <person name="Turgeon B."/>
            <person name="Goodwin S."/>
            <person name="Spatafora J."/>
            <person name="Crous P."/>
            <person name="Grigoriev I."/>
        </authorList>
    </citation>
    <scope>NUCLEOTIDE SEQUENCE</scope>
    <source>
        <strain evidence="9">CBS 161.51</strain>
    </source>
</reference>
<evidence type="ECO:0000313" key="9">
    <source>
        <dbReference type="EMBL" id="KAF1938906.1"/>
    </source>
</evidence>
<evidence type="ECO:0000256" key="2">
    <source>
        <dbReference type="ARBA" id="ARBA00022692"/>
    </source>
</evidence>
<dbReference type="Pfam" id="PF20684">
    <property type="entry name" value="Fung_rhodopsin"/>
    <property type="match status" value="1"/>
</dbReference>
<proteinExistence type="inferred from homology"/>